<dbReference type="GO" id="GO:0005886">
    <property type="term" value="C:plasma membrane"/>
    <property type="evidence" value="ECO:0007669"/>
    <property type="project" value="UniProtKB-SubCell"/>
</dbReference>
<dbReference type="CDD" id="cd06580">
    <property type="entry name" value="TM_PBP1_transp_TpRbsC_like"/>
    <property type="match status" value="1"/>
</dbReference>
<protein>
    <recommendedName>
        <fullName evidence="8">ABC transporter permease</fullName>
    </recommendedName>
</protein>
<feature type="transmembrane region" description="Helical" evidence="6">
    <location>
        <begin position="235"/>
        <end position="258"/>
    </location>
</feature>
<evidence type="ECO:0000256" key="4">
    <source>
        <dbReference type="ARBA" id="ARBA00022989"/>
    </source>
</evidence>
<evidence type="ECO:0000256" key="2">
    <source>
        <dbReference type="ARBA" id="ARBA00022475"/>
    </source>
</evidence>
<evidence type="ECO:0008006" key="8">
    <source>
        <dbReference type="Google" id="ProtNLM"/>
    </source>
</evidence>
<reference evidence="7" key="1">
    <citation type="journal article" date="2015" name="Nature">
        <title>Complex archaea that bridge the gap between prokaryotes and eukaryotes.</title>
        <authorList>
            <person name="Spang A."/>
            <person name="Saw J.H."/>
            <person name="Jorgensen S.L."/>
            <person name="Zaremba-Niedzwiedzka K."/>
            <person name="Martijn J."/>
            <person name="Lind A.E."/>
            <person name="van Eijk R."/>
            <person name="Schleper C."/>
            <person name="Guy L."/>
            <person name="Ettema T.J."/>
        </authorList>
    </citation>
    <scope>NUCLEOTIDE SEQUENCE</scope>
</reference>
<dbReference type="PANTHER" id="PTHR47089:SF1">
    <property type="entry name" value="GUANOSINE ABC TRANSPORTER PERMEASE PROTEIN NUPP"/>
    <property type="match status" value="1"/>
</dbReference>
<dbReference type="PANTHER" id="PTHR47089">
    <property type="entry name" value="ABC TRANSPORTER, PERMEASE PROTEIN"/>
    <property type="match status" value="1"/>
</dbReference>
<gene>
    <name evidence="7" type="ORF">LCGC14_1255050</name>
</gene>
<keyword evidence="4 6" id="KW-1133">Transmembrane helix</keyword>
<keyword evidence="3 6" id="KW-0812">Transmembrane</keyword>
<keyword evidence="2" id="KW-1003">Cell membrane</keyword>
<feature type="transmembrane region" description="Helical" evidence="6">
    <location>
        <begin position="322"/>
        <end position="346"/>
    </location>
</feature>
<feature type="transmembrane region" description="Helical" evidence="6">
    <location>
        <begin position="196"/>
        <end position="214"/>
    </location>
</feature>
<organism evidence="7">
    <name type="scientific">marine sediment metagenome</name>
    <dbReference type="NCBI Taxonomy" id="412755"/>
    <lineage>
        <taxon>unclassified sequences</taxon>
        <taxon>metagenomes</taxon>
        <taxon>ecological metagenomes</taxon>
    </lineage>
</organism>
<keyword evidence="5 6" id="KW-0472">Membrane</keyword>
<sequence length="349" mass="37615">MRLEPRENISIILILLSPLLAVLAAMTVSSVLVFWSGAPVFKAFWLLFKGGLGSRFAISETLTRTTPLLFTGLSTAVAFRAKLWNIGGEGQLYFGACAATLLGTSGLSLHPALMVPILLLAGAMAGGLLLLVPTLLKTKIKVDEVVTTLLLNFIVLLFVNYLIFGPWKDPQAMGWPQSPLITEAGFLPKLLSRTRLHAGFFIAFGCAFGTWAFLRYTIWGYEIRAVGANIKASTFAGCPVNLVLIRTALISGGLAGVAGVSELLGLKGYLTLDLSPGFGYAGIVVAMLADLHPLAVIFTAFYVAMVYVGADSMSRALSIPRYFADVMTAISLLSVLTSVMLIRYRIRWR</sequence>
<name>A0A0F9LNM7_9ZZZZ</name>
<dbReference type="InterPro" id="IPR001851">
    <property type="entry name" value="ABC_transp_permease"/>
</dbReference>
<evidence type="ECO:0000256" key="3">
    <source>
        <dbReference type="ARBA" id="ARBA00022692"/>
    </source>
</evidence>
<comment type="subcellular location">
    <subcellularLocation>
        <location evidence="1">Cell membrane</location>
        <topology evidence="1">Multi-pass membrane protein</topology>
    </subcellularLocation>
</comment>
<dbReference type="EMBL" id="LAZR01006911">
    <property type="protein sequence ID" value="KKM88801.1"/>
    <property type="molecule type" value="Genomic_DNA"/>
</dbReference>
<dbReference type="GO" id="GO:0022857">
    <property type="term" value="F:transmembrane transporter activity"/>
    <property type="evidence" value="ECO:0007669"/>
    <property type="project" value="InterPro"/>
</dbReference>
<evidence type="ECO:0000256" key="5">
    <source>
        <dbReference type="ARBA" id="ARBA00023136"/>
    </source>
</evidence>
<comment type="caution">
    <text evidence="7">The sequence shown here is derived from an EMBL/GenBank/DDBJ whole genome shotgun (WGS) entry which is preliminary data.</text>
</comment>
<feature type="transmembrane region" description="Helical" evidence="6">
    <location>
        <begin position="148"/>
        <end position="167"/>
    </location>
</feature>
<accession>A0A0F9LNM7</accession>
<evidence type="ECO:0000313" key="7">
    <source>
        <dbReference type="EMBL" id="KKM88801.1"/>
    </source>
</evidence>
<dbReference type="AlphaFoldDB" id="A0A0F9LNM7"/>
<evidence type="ECO:0000256" key="6">
    <source>
        <dbReference type="SAM" id="Phobius"/>
    </source>
</evidence>
<feature type="transmembrane region" description="Helical" evidence="6">
    <location>
        <begin position="115"/>
        <end position="136"/>
    </location>
</feature>
<feature type="transmembrane region" description="Helical" evidence="6">
    <location>
        <begin position="278"/>
        <end position="310"/>
    </location>
</feature>
<proteinExistence type="predicted"/>
<feature type="transmembrane region" description="Helical" evidence="6">
    <location>
        <begin position="12"/>
        <end position="36"/>
    </location>
</feature>
<dbReference type="Pfam" id="PF02653">
    <property type="entry name" value="BPD_transp_2"/>
    <property type="match status" value="1"/>
</dbReference>
<evidence type="ECO:0000256" key="1">
    <source>
        <dbReference type="ARBA" id="ARBA00004651"/>
    </source>
</evidence>